<feature type="compositionally biased region" description="Acidic residues" evidence="1">
    <location>
        <begin position="610"/>
        <end position="619"/>
    </location>
</feature>
<feature type="compositionally biased region" description="Acidic residues" evidence="1">
    <location>
        <begin position="569"/>
        <end position="596"/>
    </location>
</feature>
<dbReference type="EMBL" id="DF236971">
    <property type="protein sequence ID" value="GAQ78970.1"/>
    <property type="molecule type" value="Genomic_DNA"/>
</dbReference>
<dbReference type="SUPFAM" id="SSF52047">
    <property type="entry name" value="RNI-like"/>
    <property type="match status" value="1"/>
</dbReference>
<organism evidence="2 3">
    <name type="scientific">Klebsormidium nitens</name>
    <name type="common">Green alga</name>
    <name type="synonym">Ulothrix nitens</name>
    <dbReference type="NCBI Taxonomy" id="105231"/>
    <lineage>
        <taxon>Eukaryota</taxon>
        <taxon>Viridiplantae</taxon>
        <taxon>Streptophyta</taxon>
        <taxon>Klebsormidiophyceae</taxon>
        <taxon>Klebsormidiales</taxon>
        <taxon>Klebsormidiaceae</taxon>
        <taxon>Klebsormidium</taxon>
    </lineage>
</organism>
<keyword evidence="3" id="KW-1185">Reference proteome</keyword>
<evidence type="ECO:0000313" key="2">
    <source>
        <dbReference type="EMBL" id="GAQ78970.1"/>
    </source>
</evidence>
<dbReference type="Proteomes" id="UP000054558">
    <property type="component" value="Unassembled WGS sequence"/>
</dbReference>
<sequence>MASGPARKRPRRRLGHTLQKPSKTTPGLDSECQWEKLPDDVITRILSLASLKKEKPSESKDACLEKGDWPGGTLPLSAASLCKLGAVCSMFRRLVPQVESVAWEFEYSFSGPNVLALVQFAKRAQMLRGLRIYREYDLGPILAEDLTAILRASPQLTTLELHESVVDDSYESDEEFDGDGEQTGVPFTAQQLFDALANCPQLVAVSLWLEHLDLVKPFKVSHSFCNLRQLSLNTRGTIVSDGLVSGAAVAYLVRLCPNLQSLSLRAEPDGTGKLFLVSGSLEVVDLVGFAVLKLRLETPSLVTLRLGWCPERVVLQAPQLATFQCTNAVFNLSEFKLAVPWQLTELILSEEIEQEELLAGLVLCPGLKRLDLSGLTFTYGHFDLRTMRALAGLKHLEELLIDSEVAMEEQNEGSDEGDFDLTPENIMEVVLPSLRSLRVNLATAECLSFAGLFVMRAPKLRELVLGVGDLNRGGCNCFGADGLCLGVKGEIIGFQMDVAMLNPEVRVRLDTTPSKPAEDSCESDEDPDDSEDDLDLSDVQGYFGGDSESDGSGGGRSESEEMGERFEVGDSEGEVSEEEGFAGEASSDESGSEEDVAVVNREDFDFHDPEQDDASDWEEGREAWGAGLSSQVEGGKVQT</sequence>
<reference evidence="2 3" key="1">
    <citation type="journal article" date="2014" name="Nat. Commun.">
        <title>Klebsormidium flaccidum genome reveals primary factors for plant terrestrial adaptation.</title>
        <authorList>
            <person name="Hori K."/>
            <person name="Maruyama F."/>
            <person name="Fujisawa T."/>
            <person name="Togashi T."/>
            <person name="Yamamoto N."/>
            <person name="Seo M."/>
            <person name="Sato S."/>
            <person name="Yamada T."/>
            <person name="Mori H."/>
            <person name="Tajima N."/>
            <person name="Moriyama T."/>
            <person name="Ikeuchi M."/>
            <person name="Watanabe M."/>
            <person name="Wada H."/>
            <person name="Kobayashi K."/>
            <person name="Saito M."/>
            <person name="Masuda T."/>
            <person name="Sasaki-Sekimoto Y."/>
            <person name="Mashiguchi K."/>
            <person name="Awai K."/>
            <person name="Shimojima M."/>
            <person name="Masuda S."/>
            <person name="Iwai M."/>
            <person name="Nobusawa T."/>
            <person name="Narise T."/>
            <person name="Kondo S."/>
            <person name="Saito H."/>
            <person name="Sato R."/>
            <person name="Murakawa M."/>
            <person name="Ihara Y."/>
            <person name="Oshima-Yamada Y."/>
            <person name="Ohtaka K."/>
            <person name="Satoh M."/>
            <person name="Sonobe K."/>
            <person name="Ishii M."/>
            <person name="Ohtani R."/>
            <person name="Kanamori-Sato M."/>
            <person name="Honoki R."/>
            <person name="Miyazaki D."/>
            <person name="Mochizuki H."/>
            <person name="Umetsu J."/>
            <person name="Higashi K."/>
            <person name="Shibata D."/>
            <person name="Kamiya Y."/>
            <person name="Sato N."/>
            <person name="Nakamura Y."/>
            <person name="Tabata S."/>
            <person name="Ida S."/>
            <person name="Kurokawa K."/>
            <person name="Ohta H."/>
        </authorList>
    </citation>
    <scope>NUCLEOTIDE SEQUENCE [LARGE SCALE GENOMIC DNA]</scope>
    <source>
        <strain evidence="2 3">NIES-2285</strain>
    </source>
</reference>
<protein>
    <recommendedName>
        <fullName evidence="4">F-box domain-containing protein</fullName>
    </recommendedName>
</protein>
<dbReference type="SUPFAM" id="SSF81383">
    <property type="entry name" value="F-box domain"/>
    <property type="match status" value="1"/>
</dbReference>
<feature type="compositionally biased region" description="Basic and acidic residues" evidence="1">
    <location>
        <begin position="600"/>
        <end position="609"/>
    </location>
</feature>
<name>A0A1Y1HK77_KLENI</name>
<dbReference type="PANTHER" id="PTHR38926:SF5">
    <property type="entry name" value="F-BOX AND LEUCINE-RICH REPEAT PROTEIN 6"/>
    <property type="match status" value="1"/>
</dbReference>
<feature type="compositionally biased region" description="Acidic residues" evidence="1">
    <location>
        <begin position="519"/>
        <end position="536"/>
    </location>
</feature>
<feature type="compositionally biased region" description="Basic and acidic residues" evidence="1">
    <location>
        <begin position="557"/>
        <end position="568"/>
    </location>
</feature>
<dbReference type="InterPro" id="IPR032675">
    <property type="entry name" value="LRR_dom_sf"/>
</dbReference>
<feature type="region of interest" description="Disordered" evidence="1">
    <location>
        <begin position="511"/>
        <end position="639"/>
    </location>
</feature>
<dbReference type="Gene3D" id="3.80.10.10">
    <property type="entry name" value="Ribonuclease Inhibitor"/>
    <property type="match status" value="1"/>
</dbReference>
<evidence type="ECO:0000313" key="3">
    <source>
        <dbReference type="Proteomes" id="UP000054558"/>
    </source>
</evidence>
<dbReference type="AlphaFoldDB" id="A0A1Y1HK77"/>
<feature type="compositionally biased region" description="Polar residues" evidence="1">
    <location>
        <begin position="628"/>
        <end position="639"/>
    </location>
</feature>
<accession>A0A1Y1HK77</accession>
<evidence type="ECO:0000256" key="1">
    <source>
        <dbReference type="SAM" id="MobiDB-lite"/>
    </source>
</evidence>
<gene>
    <name evidence="2" type="ORF">KFL_000220020</name>
</gene>
<evidence type="ECO:0008006" key="4">
    <source>
        <dbReference type="Google" id="ProtNLM"/>
    </source>
</evidence>
<feature type="compositionally biased region" description="Basic residues" evidence="1">
    <location>
        <begin position="1"/>
        <end position="15"/>
    </location>
</feature>
<feature type="region of interest" description="Disordered" evidence="1">
    <location>
        <begin position="1"/>
        <end position="30"/>
    </location>
</feature>
<dbReference type="InterPro" id="IPR036047">
    <property type="entry name" value="F-box-like_dom_sf"/>
</dbReference>
<proteinExistence type="predicted"/>
<dbReference type="PANTHER" id="PTHR38926">
    <property type="entry name" value="F-BOX DOMAIN CONTAINING PROTEIN, EXPRESSED"/>
    <property type="match status" value="1"/>
</dbReference>